<sequence>MTLMASMIPEAIPLDRLLSRLRPVMPDAVERADRALGTVLAGICQSSWPEIAWRASSLTNTGYPVEFSWSSRDASVRWVAEVAGPEVSGCGKIALALQILHGFEGHSSCFSHLLPQPSQPLRFGAWIGGRHDGRHDRYKLYLDAANGSVAKQFLPPGVLHSVPSRTIWRMLGLDADQGTIELYGRLAKPEVWEMERLMVHCGFDPDPMMDFSLRLTGRPRDDFLLPGTAGISLTVRDGLLLAAGFFVHSGPLIGNTNAVSTRIRELARLHGWNTDIYDAMLGSDPPEKKPGRHGMIGFGVAADSKPWMQIGLRP</sequence>
<gene>
    <name evidence="1" type="ORF">NITFAB_0721</name>
</gene>
<proteinExistence type="predicted"/>
<evidence type="ECO:0000313" key="1">
    <source>
        <dbReference type="EMBL" id="SPS05132.1"/>
    </source>
</evidence>
<organism evidence="1">
    <name type="scientific">Candidatus Nitrotoga fabula</name>
    <dbReference type="NCBI Taxonomy" id="2182327"/>
    <lineage>
        <taxon>Bacteria</taxon>
        <taxon>Pseudomonadati</taxon>
        <taxon>Pseudomonadota</taxon>
        <taxon>Betaproteobacteria</taxon>
        <taxon>Nitrosomonadales</taxon>
        <taxon>Gallionellaceae</taxon>
        <taxon>Candidatus Nitrotoga</taxon>
    </lineage>
</organism>
<dbReference type="AlphaFoldDB" id="A0A2X0R5F5"/>
<protein>
    <submittedName>
        <fullName evidence="1">Uncharacterized protein</fullName>
    </submittedName>
</protein>
<name>A0A2X0R5F5_9PROT</name>
<accession>A0A2X0R5F5</accession>
<reference evidence="1" key="1">
    <citation type="submission" date="2018-05" db="EMBL/GenBank/DDBJ databases">
        <authorList>
            <person name="Lanie J.A."/>
            <person name="Ng W.-L."/>
            <person name="Kazmierczak K.M."/>
            <person name="Andrzejewski T.M."/>
            <person name="Davidsen T.M."/>
            <person name="Wayne K.J."/>
            <person name="Tettelin H."/>
            <person name="Glass J.I."/>
            <person name="Rusch D."/>
            <person name="Podicherti R."/>
            <person name="Tsui H.-C.T."/>
            <person name="Winkler M.E."/>
        </authorList>
    </citation>
    <scope>NUCLEOTIDE SEQUENCE</scope>
    <source>
        <strain evidence="1">KNB</strain>
    </source>
</reference>
<dbReference type="EMBL" id="LS423452">
    <property type="protein sequence ID" value="SPS05132.1"/>
    <property type="molecule type" value="Genomic_DNA"/>
</dbReference>